<evidence type="ECO:0000313" key="1">
    <source>
        <dbReference type="EMBL" id="QHS84036.1"/>
    </source>
</evidence>
<dbReference type="EMBL" id="MN738771">
    <property type="protein sequence ID" value="QHS84036.1"/>
    <property type="molecule type" value="Genomic_DNA"/>
</dbReference>
<name>A0A6C0AWU9_9ZZZZ</name>
<protein>
    <submittedName>
        <fullName evidence="1">Uncharacterized protein</fullName>
    </submittedName>
</protein>
<sequence length="64" mass="7538">MVDGTHILYTNKDNYKKPLVKKSKSSNNIIYYLFPCLKTDKSKTPEKKIILDTQSFTYDDIFKD</sequence>
<organism evidence="1">
    <name type="scientific">viral metagenome</name>
    <dbReference type="NCBI Taxonomy" id="1070528"/>
    <lineage>
        <taxon>unclassified sequences</taxon>
        <taxon>metagenomes</taxon>
        <taxon>organismal metagenomes</taxon>
    </lineage>
</organism>
<reference evidence="1" key="1">
    <citation type="journal article" date="2020" name="Nature">
        <title>Giant virus diversity and host interactions through global metagenomics.</title>
        <authorList>
            <person name="Schulz F."/>
            <person name="Roux S."/>
            <person name="Paez-Espino D."/>
            <person name="Jungbluth S."/>
            <person name="Walsh D.A."/>
            <person name="Denef V.J."/>
            <person name="McMahon K.D."/>
            <person name="Konstantinidis K.T."/>
            <person name="Eloe-Fadrosh E.A."/>
            <person name="Kyrpides N.C."/>
            <person name="Woyke T."/>
        </authorList>
    </citation>
    <scope>NUCLEOTIDE SEQUENCE</scope>
    <source>
        <strain evidence="1">GVMAG-S-ERX555965-48</strain>
    </source>
</reference>
<accession>A0A6C0AWU9</accession>
<dbReference type="AlphaFoldDB" id="A0A6C0AWU9"/>
<proteinExistence type="predicted"/>